<sequence length="70" mass="6967">MSQINFPSSPDNGDEFLAGNGTTYQYDSATGQWKILSGPGSQGPIGPAGPLGSTGATGPTIDIGALPELS</sequence>
<feature type="compositionally biased region" description="Polar residues" evidence="1">
    <location>
        <begin position="20"/>
        <end position="31"/>
    </location>
</feature>
<dbReference type="KEGG" id="vg:24172125"/>
<dbReference type="RefSeq" id="YP_009134486.1">
    <property type="nucleotide sequence ID" value="NC_026927.1"/>
</dbReference>
<dbReference type="Proteomes" id="UP000185318">
    <property type="component" value="Segment"/>
</dbReference>
<name>A0A0E3ERT3_9CAUD</name>
<dbReference type="GeneID" id="24172125"/>
<reference evidence="4 5" key="1">
    <citation type="submission" date="2013-12" db="EMBL/GenBank/DDBJ databases">
        <title>Ecological redundancy of diverse viral populations within a natural community.</title>
        <authorList>
            <person name="Gregory A.C."/>
            <person name="LaButti K."/>
            <person name="Copeland A."/>
            <person name="Woyke T."/>
            <person name="Sullivan M.B."/>
        </authorList>
    </citation>
    <scope>NUCLEOTIDE SEQUENCE [LARGE SCALE GENOMIC DNA]</scope>
    <source>
        <strain evidence="2">Syn7803C58</strain>
        <strain evidence="3">Syn7803C90</strain>
    </source>
</reference>
<dbReference type="EMBL" id="KJ019037">
    <property type="protein sequence ID" value="AIX16792.1"/>
    <property type="molecule type" value="Genomic_DNA"/>
</dbReference>
<evidence type="ECO:0000313" key="5">
    <source>
        <dbReference type="Proteomes" id="UP000185320"/>
    </source>
</evidence>
<organism evidence="2 4">
    <name type="scientific">Synechococcus phage ACG-2014f</name>
    <dbReference type="NCBI Taxonomy" id="1493511"/>
    <lineage>
        <taxon>Viruses</taxon>
        <taxon>Duplodnaviria</taxon>
        <taxon>Heunggongvirae</taxon>
        <taxon>Uroviricota</taxon>
        <taxon>Caudoviricetes</taxon>
        <taxon>Pantevenvirales</taxon>
        <taxon>Kyanoviridae</taxon>
        <taxon>Atlauavirus</taxon>
        <taxon>Atlauavirus tusconc8</taxon>
    </lineage>
</organism>
<proteinExistence type="predicted"/>
<feature type="compositionally biased region" description="Polar residues" evidence="1">
    <location>
        <begin position="1"/>
        <end position="11"/>
    </location>
</feature>
<evidence type="ECO:0000313" key="4">
    <source>
        <dbReference type="Proteomes" id="UP000185318"/>
    </source>
</evidence>
<evidence type="ECO:0000256" key="1">
    <source>
        <dbReference type="SAM" id="MobiDB-lite"/>
    </source>
</evidence>
<accession>A0A0E3ERT3</accession>
<dbReference type="Proteomes" id="UP000185320">
    <property type="component" value="Segment"/>
</dbReference>
<keyword evidence="5" id="KW-1185">Reference proteome</keyword>
<evidence type="ECO:0000313" key="3">
    <source>
        <dbReference type="EMBL" id="AIX21886.1"/>
    </source>
</evidence>
<protein>
    <submittedName>
        <fullName evidence="2">Tail collar domain protein</fullName>
    </submittedName>
</protein>
<dbReference type="EMBL" id="KJ019059">
    <property type="protein sequence ID" value="AIX21886.1"/>
    <property type="molecule type" value="Genomic_DNA"/>
</dbReference>
<gene>
    <name evidence="2" type="ORF">Syn7803C58_267</name>
    <name evidence="3" type="ORF">Syn7803C90_275</name>
</gene>
<feature type="region of interest" description="Disordered" evidence="1">
    <location>
        <begin position="1"/>
        <end position="70"/>
    </location>
</feature>
<evidence type="ECO:0000313" key="2">
    <source>
        <dbReference type="EMBL" id="AIX16792.1"/>
    </source>
</evidence>